<comment type="similarity">
    <text evidence="1">Belongs to the thioesterase PaaI family.</text>
</comment>
<dbReference type="PANTHER" id="PTHR43240">
    <property type="entry name" value="1,4-DIHYDROXY-2-NAPHTHOYL-COA THIOESTERASE 1"/>
    <property type="match status" value="1"/>
</dbReference>
<evidence type="ECO:0000313" key="5">
    <source>
        <dbReference type="Proteomes" id="UP000316181"/>
    </source>
</evidence>
<feature type="domain" description="Thioesterase" evidence="3">
    <location>
        <begin position="40"/>
        <end position="114"/>
    </location>
</feature>
<accession>A0A542SM93</accession>
<keyword evidence="5" id="KW-1185">Reference proteome</keyword>
<evidence type="ECO:0000313" key="4">
    <source>
        <dbReference type="EMBL" id="TQK75688.1"/>
    </source>
</evidence>
<dbReference type="EMBL" id="VFNV01000001">
    <property type="protein sequence ID" value="TQK75688.1"/>
    <property type="molecule type" value="Genomic_DNA"/>
</dbReference>
<organism evidence="4 5">
    <name type="scientific">Rarobacter incanus</name>
    <dbReference type="NCBI Taxonomy" id="153494"/>
    <lineage>
        <taxon>Bacteria</taxon>
        <taxon>Bacillati</taxon>
        <taxon>Actinomycetota</taxon>
        <taxon>Actinomycetes</taxon>
        <taxon>Micrococcales</taxon>
        <taxon>Rarobacteraceae</taxon>
        <taxon>Rarobacter</taxon>
    </lineage>
</organism>
<dbReference type="InterPro" id="IPR003736">
    <property type="entry name" value="PAAI_dom"/>
</dbReference>
<name>A0A542SM93_9MICO</name>
<keyword evidence="2" id="KW-0378">Hydrolase</keyword>
<dbReference type="GO" id="GO:0061522">
    <property type="term" value="F:1,4-dihydroxy-2-naphthoyl-CoA thioesterase activity"/>
    <property type="evidence" value="ECO:0007669"/>
    <property type="project" value="TreeGrafter"/>
</dbReference>
<dbReference type="SUPFAM" id="SSF54637">
    <property type="entry name" value="Thioesterase/thiol ester dehydrase-isomerase"/>
    <property type="match status" value="1"/>
</dbReference>
<dbReference type="InterPro" id="IPR029069">
    <property type="entry name" value="HotDog_dom_sf"/>
</dbReference>
<dbReference type="Proteomes" id="UP000316181">
    <property type="component" value="Unassembled WGS sequence"/>
</dbReference>
<gene>
    <name evidence="4" type="ORF">FB389_0320</name>
</gene>
<evidence type="ECO:0000256" key="1">
    <source>
        <dbReference type="ARBA" id="ARBA00008324"/>
    </source>
</evidence>
<dbReference type="PANTHER" id="PTHR43240:SF5">
    <property type="entry name" value="1,4-DIHYDROXY-2-NAPHTHOYL-COA THIOESTERASE 1"/>
    <property type="match status" value="1"/>
</dbReference>
<dbReference type="CDD" id="cd03443">
    <property type="entry name" value="PaaI_thioesterase"/>
    <property type="match status" value="1"/>
</dbReference>
<evidence type="ECO:0000256" key="2">
    <source>
        <dbReference type="ARBA" id="ARBA00022801"/>
    </source>
</evidence>
<comment type="caution">
    <text evidence="4">The sequence shown here is derived from an EMBL/GenBank/DDBJ whole genome shotgun (WGS) entry which is preliminary data.</text>
</comment>
<sequence length="130" mass="13223">MSDNTNLGALAGSMGIEITDEGSALPPTFHMPVAGNTQPYGALHGGATAVLVETAGSVIANRCVRANHHAVGIEVSVSHHRPATAGSVHATVSVAHAGSQLIVCEVVVVDDLGKRVATGRLTCMVVADRH</sequence>
<dbReference type="RefSeq" id="WP_142111061.1">
    <property type="nucleotide sequence ID" value="NZ_BAAATB010000003.1"/>
</dbReference>
<protein>
    <submittedName>
        <fullName evidence="4">Uncharacterized protein (TIGR00369 family)</fullName>
    </submittedName>
</protein>
<dbReference type="GO" id="GO:0005829">
    <property type="term" value="C:cytosol"/>
    <property type="evidence" value="ECO:0007669"/>
    <property type="project" value="TreeGrafter"/>
</dbReference>
<dbReference type="Pfam" id="PF03061">
    <property type="entry name" value="4HBT"/>
    <property type="match status" value="1"/>
</dbReference>
<dbReference type="Gene3D" id="3.10.129.10">
    <property type="entry name" value="Hotdog Thioesterase"/>
    <property type="match status" value="1"/>
</dbReference>
<evidence type="ECO:0000259" key="3">
    <source>
        <dbReference type="Pfam" id="PF03061"/>
    </source>
</evidence>
<proteinExistence type="inferred from homology"/>
<dbReference type="AlphaFoldDB" id="A0A542SM93"/>
<reference evidence="4 5" key="1">
    <citation type="submission" date="2019-06" db="EMBL/GenBank/DDBJ databases">
        <title>Sequencing the genomes of 1000 actinobacteria strains.</title>
        <authorList>
            <person name="Klenk H.-P."/>
        </authorList>
    </citation>
    <scope>NUCLEOTIDE SEQUENCE [LARGE SCALE GENOMIC DNA]</scope>
    <source>
        <strain evidence="4 5">DSM 10596</strain>
    </source>
</reference>
<dbReference type="OrthoDB" id="9798208at2"/>
<dbReference type="NCBIfam" id="TIGR00369">
    <property type="entry name" value="unchar_dom_1"/>
    <property type="match status" value="1"/>
</dbReference>
<dbReference type="InterPro" id="IPR006683">
    <property type="entry name" value="Thioestr_dom"/>
</dbReference>